<dbReference type="AlphaFoldDB" id="S8AH45"/>
<dbReference type="HOGENOM" id="CLU_2454693_0_0_1"/>
<reference evidence="2" key="2">
    <citation type="submission" date="2013-04" db="EMBL/GenBank/DDBJ databases">
        <title>Genomic mechanisms accounting for the adaptation to parasitism in nematode-trapping fungi.</title>
        <authorList>
            <person name="Ahren D.G."/>
        </authorList>
    </citation>
    <scope>NUCLEOTIDE SEQUENCE [LARGE SCALE GENOMIC DNA]</scope>
    <source>
        <strain evidence="2">CBS 200.50</strain>
    </source>
</reference>
<gene>
    <name evidence="1" type="ORF">H072_5671</name>
</gene>
<protein>
    <submittedName>
        <fullName evidence="1">Uncharacterized protein</fullName>
    </submittedName>
</protein>
<proteinExistence type="predicted"/>
<reference evidence="1 2" key="1">
    <citation type="journal article" date="2013" name="PLoS Genet.">
        <title>Genomic mechanisms accounting for the adaptation to parasitism in nematode-trapping fungi.</title>
        <authorList>
            <person name="Meerupati T."/>
            <person name="Andersson K.M."/>
            <person name="Friman E."/>
            <person name="Kumar D."/>
            <person name="Tunlid A."/>
            <person name="Ahren D."/>
        </authorList>
    </citation>
    <scope>NUCLEOTIDE SEQUENCE [LARGE SCALE GENOMIC DNA]</scope>
    <source>
        <strain evidence="1 2">CBS 200.50</strain>
    </source>
</reference>
<dbReference type="EMBL" id="AQGS01000349">
    <property type="protein sequence ID" value="EPS40481.1"/>
    <property type="molecule type" value="Genomic_DNA"/>
</dbReference>
<sequence length="89" mass="9777">MKSFAITIKIKEAFGRKFKRRGSSVSESDALKATISWPVGRGDDTSAYDSHVSRGLGFIRDPSYGDSFSTGFSPVRYSTNSFWSIGSKP</sequence>
<dbReference type="Proteomes" id="UP000015100">
    <property type="component" value="Unassembled WGS sequence"/>
</dbReference>
<organism evidence="1 2">
    <name type="scientific">Dactylellina haptotyla (strain CBS 200.50)</name>
    <name type="common">Nematode-trapping fungus</name>
    <name type="synonym">Monacrosporium haptotylum</name>
    <dbReference type="NCBI Taxonomy" id="1284197"/>
    <lineage>
        <taxon>Eukaryota</taxon>
        <taxon>Fungi</taxon>
        <taxon>Dikarya</taxon>
        <taxon>Ascomycota</taxon>
        <taxon>Pezizomycotina</taxon>
        <taxon>Orbiliomycetes</taxon>
        <taxon>Orbiliales</taxon>
        <taxon>Orbiliaceae</taxon>
        <taxon>Dactylellina</taxon>
    </lineage>
</organism>
<accession>S8AH45</accession>
<evidence type="ECO:0000313" key="2">
    <source>
        <dbReference type="Proteomes" id="UP000015100"/>
    </source>
</evidence>
<evidence type="ECO:0000313" key="1">
    <source>
        <dbReference type="EMBL" id="EPS40481.1"/>
    </source>
</evidence>
<comment type="caution">
    <text evidence="1">The sequence shown here is derived from an EMBL/GenBank/DDBJ whole genome shotgun (WGS) entry which is preliminary data.</text>
</comment>
<keyword evidence="2" id="KW-1185">Reference proteome</keyword>
<name>S8AH45_DACHA</name>